<dbReference type="InterPro" id="IPR058548">
    <property type="entry name" value="MlaB-like_STAS"/>
</dbReference>
<feature type="domain" description="STAS" evidence="1">
    <location>
        <begin position="58"/>
        <end position="129"/>
    </location>
</feature>
<keyword evidence="3" id="KW-1185">Reference proteome</keyword>
<dbReference type="HOGENOM" id="CLU_115403_13_5_4"/>
<reference evidence="2 3" key="1">
    <citation type="journal article" date="2006" name="Nat. Biotechnol.">
        <title>Genome sequence of the bioplastic-producing 'Knallgas' bacterium Ralstonia eutropha H16.</title>
        <authorList>
            <person name="Pohlmann A."/>
            <person name="Fricke W.F."/>
            <person name="Reinecke F."/>
            <person name="Kusian B."/>
            <person name="Liesegang H."/>
            <person name="Cramm R."/>
            <person name="Eitinger T."/>
            <person name="Ewering C."/>
            <person name="Potter M."/>
            <person name="Schwartz E."/>
            <person name="Strittmatter A."/>
            <person name="Voss I."/>
            <person name="Gottschalk G."/>
            <person name="Steinbuechel A."/>
            <person name="Friedrich B."/>
            <person name="Bowien B."/>
        </authorList>
    </citation>
    <scope>NUCLEOTIDE SEQUENCE [LARGE SCALE GENOMIC DNA]</scope>
    <source>
        <strain evidence="3">ATCC 17699 / DSM 428 / KCTC 22496 / NCIMB 10442 / H16 / Stanier 337</strain>
    </source>
</reference>
<gene>
    <name evidence="2" type="primary">ttg2E</name>
    <name evidence="2" type="ordered locus">H16_A3422</name>
</gene>
<dbReference type="STRING" id="381666.H16_A3422"/>
<dbReference type="InterPro" id="IPR002645">
    <property type="entry name" value="STAS_dom"/>
</dbReference>
<dbReference type="InterPro" id="IPR036513">
    <property type="entry name" value="STAS_dom_sf"/>
</dbReference>
<dbReference type="AlphaFoldDB" id="Q0K681"/>
<dbReference type="SUPFAM" id="SSF52091">
    <property type="entry name" value="SpoIIaa-like"/>
    <property type="match status" value="1"/>
</dbReference>
<evidence type="ECO:0000313" key="2">
    <source>
        <dbReference type="EMBL" id="CAJ94490.1"/>
    </source>
</evidence>
<dbReference type="eggNOG" id="COG3113">
    <property type="taxonomic scope" value="Bacteria"/>
</dbReference>
<name>Q0K681_CUPNH</name>
<dbReference type="PROSITE" id="PS50801">
    <property type="entry name" value="STAS"/>
    <property type="match status" value="1"/>
</dbReference>
<accession>Q0K681</accession>
<dbReference type="EMBL" id="AM260479">
    <property type="protein sequence ID" value="CAJ94490.1"/>
    <property type="molecule type" value="Genomic_DNA"/>
</dbReference>
<protein>
    <submittedName>
        <fullName evidence="2">Predicted NTP binding protein involved in toluene tolerance</fullName>
    </submittedName>
</protein>
<dbReference type="Pfam" id="PF13466">
    <property type="entry name" value="STAS_2"/>
    <property type="match status" value="1"/>
</dbReference>
<evidence type="ECO:0000313" key="3">
    <source>
        <dbReference type="Proteomes" id="UP000008210"/>
    </source>
</evidence>
<proteinExistence type="predicted"/>
<evidence type="ECO:0000259" key="1">
    <source>
        <dbReference type="PROSITE" id="PS50801"/>
    </source>
</evidence>
<dbReference type="Gene3D" id="3.30.750.24">
    <property type="entry name" value="STAS domain"/>
    <property type="match status" value="1"/>
</dbReference>
<dbReference type="Proteomes" id="UP000008210">
    <property type="component" value="Chromosome 1"/>
</dbReference>
<organism evidence="2 3">
    <name type="scientific">Cupriavidus necator (strain ATCC 17699 / DSM 428 / KCTC 22496 / NCIMB 10442 / H16 / Stanier 337)</name>
    <name type="common">Ralstonia eutropha</name>
    <dbReference type="NCBI Taxonomy" id="381666"/>
    <lineage>
        <taxon>Bacteria</taxon>
        <taxon>Pseudomonadati</taxon>
        <taxon>Pseudomonadota</taxon>
        <taxon>Betaproteobacteria</taxon>
        <taxon>Burkholderiales</taxon>
        <taxon>Burkholderiaceae</taxon>
        <taxon>Cupriavidus</taxon>
    </lineage>
</organism>
<sequence length="143" mass="15244">MRRCNAARRTDLLYNGRSRHRLPPDVRESSFLPLYSSYRSPGHASMLSLGTSLTNQNAAAVLRDGLARLAQGEVQVDCTGLAQVDSSAVAVLLAWNRAAAARNQALSLRGVPPQLSQLASLYGVDGLLGLAPAAAAQGHHHRH</sequence>
<dbReference type="KEGG" id="reh:H16_A3422"/>